<accession>A0A9W9LRE0</accession>
<gene>
    <name evidence="1" type="ORF">N7492_005149</name>
</gene>
<protein>
    <submittedName>
        <fullName evidence="1">Uncharacterized protein</fullName>
    </submittedName>
</protein>
<dbReference type="AlphaFoldDB" id="A0A9W9LRE0"/>
<proteinExistence type="predicted"/>
<comment type="caution">
    <text evidence="1">The sequence shown here is derived from an EMBL/GenBank/DDBJ whole genome shotgun (WGS) entry which is preliminary data.</text>
</comment>
<reference evidence="1" key="1">
    <citation type="submission" date="2022-11" db="EMBL/GenBank/DDBJ databases">
        <authorList>
            <person name="Petersen C."/>
        </authorList>
    </citation>
    <scope>NUCLEOTIDE SEQUENCE</scope>
    <source>
        <strain evidence="1">IBT 21917</strain>
    </source>
</reference>
<organism evidence="1 2">
    <name type="scientific">Penicillium capsulatum</name>
    <dbReference type="NCBI Taxonomy" id="69766"/>
    <lineage>
        <taxon>Eukaryota</taxon>
        <taxon>Fungi</taxon>
        <taxon>Dikarya</taxon>
        <taxon>Ascomycota</taxon>
        <taxon>Pezizomycotina</taxon>
        <taxon>Eurotiomycetes</taxon>
        <taxon>Eurotiomycetidae</taxon>
        <taxon>Eurotiales</taxon>
        <taxon>Aspergillaceae</taxon>
        <taxon>Penicillium</taxon>
    </lineage>
</organism>
<dbReference type="OrthoDB" id="5391533at2759"/>
<name>A0A9W9LRE0_9EURO</name>
<evidence type="ECO:0000313" key="1">
    <source>
        <dbReference type="EMBL" id="KAJ5172556.1"/>
    </source>
</evidence>
<evidence type="ECO:0000313" key="2">
    <source>
        <dbReference type="Proteomes" id="UP001146351"/>
    </source>
</evidence>
<keyword evidence="2" id="KW-1185">Reference proteome</keyword>
<dbReference type="Proteomes" id="UP001146351">
    <property type="component" value="Unassembled WGS sequence"/>
</dbReference>
<reference evidence="1" key="2">
    <citation type="journal article" date="2023" name="IMA Fungus">
        <title>Comparative genomic study of the Penicillium genus elucidates a diverse pangenome and 15 lateral gene transfer events.</title>
        <authorList>
            <person name="Petersen C."/>
            <person name="Sorensen T."/>
            <person name="Nielsen M.R."/>
            <person name="Sondergaard T.E."/>
            <person name="Sorensen J.L."/>
            <person name="Fitzpatrick D.A."/>
            <person name="Frisvad J.C."/>
            <person name="Nielsen K.L."/>
        </authorList>
    </citation>
    <scope>NUCLEOTIDE SEQUENCE</scope>
    <source>
        <strain evidence="1">IBT 21917</strain>
    </source>
</reference>
<dbReference type="EMBL" id="JAPQKO010000003">
    <property type="protein sequence ID" value="KAJ5172556.1"/>
    <property type="molecule type" value="Genomic_DNA"/>
</dbReference>
<sequence length="164" mass="18402">MSDSPKGRSTLRLCETNDLPALQQLFKTHHIKPGSRVLRQSIDLPATPTSNEGSLEGYGALLPAIETVEVPLDMIGQMLTRGSIVGLLVFKATIEKRRLDVLRPFFEKARFSADLDRDKILAKAGLKGETMVSVVKSGIETLEQRKDQKESRNGYRWWPWGKQP</sequence>